<feature type="domain" description="BZIP" evidence="17">
    <location>
        <begin position="283"/>
        <end position="346"/>
    </location>
</feature>
<feature type="compositionally biased region" description="Low complexity" evidence="16">
    <location>
        <begin position="143"/>
        <end position="156"/>
    </location>
</feature>
<dbReference type="PROSITE" id="PS00036">
    <property type="entry name" value="BZIP_BASIC"/>
    <property type="match status" value="1"/>
</dbReference>
<keyword evidence="4" id="KW-0812">Transmembrane</keyword>
<dbReference type="FunFam" id="1.20.5.170:FF:000042">
    <property type="entry name" value="Cyclic AMP-responsive element-binding protein 3-like protein 3"/>
    <property type="match status" value="1"/>
</dbReference>
<dbReference type="CDD" id="cd14689">
    <property type="entry name" value="bZIP_CREB3"/>
    <property type="match status" value="1"/>
</dbReference>
<keyword evidence="11" id="KW-0010">Activator</keyword>
<dbReference type="PROSITE" id="PS50217">
    <property type="entry name" value="BZIP"/>
    <property type="match status" value="1"/>
</dbReference>
<dbReference type="GO" id="GO:0005789">
    <property type="term" value="C:endoplasmic reticulum membrane"/>
    <property type="evidence" value="ECO:0007669"/>
    <property type="project" value="UniProtKB-SubCell"/>
</dbReference>
<feature type="compositionally biased region" description="Basic and acidic residues" evidence="16">
    <location>
        <begin position="460"/>
        <end position="475"/>
    </location>
</feature>
<dbReference type="GO" id="GO:0005634">
    <property type="term" value="C:nucleus"/>
    <property type="evidence" value="ECO:0007669"/>
    <property type="project" value="TreeGrafter"/>
</dbReference>
<evidence type="ECO:0000256" key="1">
    <source>
        <dbReference type="ARBA" id="ARBA00004648"/>
    </source>
</evidence>
<keyword evidence="9" id="KW-0238">DNA-binding</keyword>
<evidence type="ECO:0000256" key="11">
    <source>
        <dbReference type="ARBA" id="ARBA00023159"/>
    </source>
</evidence>
<keyword evidence="19" id="KW-1185">Reference proteome</keyword>
<comment type="function">
    <text evidence="15">Transcriptional activator. Binds the cAMP response element (CRE). Activates transcription through box-B element and CRE. Seems to function synergistically with atf6. Regulates FGF21 transcription.</text>
</comment>
<dbReference type="GO" id="GO:0000981">
    <property type="term" value="F:DNA-binding transcription factor activity, RNA polymerase II-specific"/>
    <property type="evidence" value="ECO:0007669"/>
    <property type="project" value="TreeGrafter"/>
</dbReference>
<organism evidence="18 19">
    <name type="scientific">Cyprinus carpio carpio</name>
    <dbReference type="NCBI Taxonomy" id="630221"/>
    <lineage>
        <taxon>Eukaryota</taxon>
        <taxon>Metazoa</taxon>
        <taxon>Chordata</taxon>
        <taxon>Craniata</taxon>
        <taxon>Vertebrata</taxon>
        <taxon>Euteleostomi</taxon>
        <taxon>Actinopterygii</taxon>
        <taxon>Neopterygii</taxon>
        <taxon>Teleostei</taxon>
        <taxon>Ostariophysi</taxon>
        <taxon>Cypriniformes</taxon>
        <taxon>Cyprinidae</taxon>
        <taxon>Cyprininae</taxon>
        <taxon>Cyprinus</taxon>
    </lineage>
</organism>
<evidence type="ECO:0000256" key="2">
    <source>
        <dbReference type="ARBA" id="ARBA00009050"/>
    </source>
</evidence>
<protein>
    <submittedName>
        <fullName evidence="18">cAMP responsive element binding protein 3-like 3a</fullName>
    </submittedName>
</protein>
<keyword evidence="13" id="KW-0325">Glycoprotein</keyword>
<comment type="subunit">
    <text evidence="3">Binds DNA as a dimer.</text>
</comment>
<reference evidence="18" key="1">
    <citation type="submission" date="2025-08" db="UniProtKB">
        <authorList>
            <consortium name="Ensembl"/>
        </authorList>
    </citation>
    <scope>IDENTIFICATION</scope>
</reference>
<evidence type="ECO:0000256" key="9">
    <source>
        <dbReference type="ARBA" id="ARBA00023125"/>
    </source>
</evidence>
<accession>A0A9J7Z2N5</accession>
<dbReference type="InterPro" id="IPR051381">
    <property type="entry name" value="CREB_ATF_subfamily"/>
</dbReference>
<evidence type="ECO:0000256" key="4">
    <source>
        <dbReference type="ARBA" id="ARBA00022692"/>
    </source>
</evidence>
<evidence type="ECO:0000256" key="5">
    <source>
        <dbReference type="ARBA" id="ARBA00022824"/>
    </source>
</evidence>
<dbReference type="PANTHER" id="PTHR45996:SF1">
    <property type="entry name" value="CYCLIC AMP-RESPONSIVE ELEMENT-BINDING PROTEIN 3-LIKE PROTEIN 3"/>
    <property type="match status" value="1"/>
</dbReference>
<sequence>MHFIPGMTPVLLQYVWLKYKLQNFSRVFAYYYFFFILHPNKEQPIKHSPEDYDLIVALEFELCPGLHYPWLTVMEHYSDQGGEGLELLDLLFDKNDGILRHETTGPQNYQLGPVQVPHMMLPAQGNGDFFNALLGGYDSVSGSPVWSPSPSDSGISEDPHSDHIDSPPPTASPPLEPCIVISQAQHNLDTSFPINLNGWETGFFPDRAEGMQHASETPQAEPTTGFPLTVKDLLLSGTPEPATKVSQQSYQELVLTEDEKRLLAKEGATLPNQFPLTKYEERILKKIRRKIRNKQSAQESRKKKKEYIDGLESRMSACSAHNQQLQRTVFKLEKCNISLMEQLRRLQALVMNGSNKPAQTGTCILVLLLSFTLILLPNLKPFTDTKVSQHGDFSPLRVQSRSLHNLQPSRVLGALEHPFSVSEDSKMLPRFSEDKSMAEIASLLGRLHRRPDLTNYGPESHNHSLDLHDDHHHGDPITGHVATVTLNPRRGSRRSPHAGDM</sequence>
<feature type="compositionally biased region" description="Pro residues" evidence="16">
    <location>
        <begin position="166"/>
        <end position="175"/>
    </location>
</feature>
<keyword evidence="7" id="KW-1133">Transmembrane helix</keyword>
<evidence type="ECO:0000313" key="19">
    <source>
        <dbReference type="Proteomes" id="UP001108240"/>
    </source>
</evidence>
<name>A0A9J7Z2N5_CYPCA</name>
<dbReference type="Gene3D" id="1.20.5.170">
    <property type="match status" value="1"/>
</dbReference>
<dbReference type="PANTHER" id="PTHR45996">
    <property type="entry name" value="AGAP001464-PB"/>
    <property type="match status" value="1"/>
</dbReference>
<comment type="subcellular location">
    <subcellularLocation>
        <location evidence="1">Endoplasmic reticulum membrane</location>
        <topology evidence="1">Single-pass type II membrane protein</topology>
    </subcellularLocation>
</comment>
<evidence type="ECO:0000256" key="7">
    <source>
        <dbReference type="ARBA" id="ARBA00022989"/>
    </source>
</evidence>
<evidence type="ECO:0000256" key="3">
    <source>
        <dbReference type="ARBA" id="ARBA00011195"/>
    </source>
</evidence>
<dbReference type="Pfam" id="PF00170">
    <property type="entry name" value="bZIP_1"/>
    <property type="match status" value="1"/>
</dbReference>
<comment type="similarity">
    <text evidence="2">Belongs to the bZIP family. ATF subfamily.</text>
</comment>
<evidence type="ECO:0000259" key="17">
    <source>
        <dbReference type="PROSITE" id="PS50217"/>
    </source>
</evidence>
<keyword evidence="14" id="KW-0539">Nucleus</keyword>
<dbReference type="GeneTree" id="ENSGT00940000159261"/>
<evidence type="ECO:0000256" key="15">
    <source>
        <dbReference type="ARBA" id="ARBA00057520"/>
    </source>
</evidence>
<dbReference type="Proteomes" id="UP001108240">
    <property type="component" value="Unplaced"/>
</dbReference>
<keyword evidence="5" id="KW-0256">Endoplasmic reticulum</keyword>
<feature type="region of interest" description="Disordered" evidence="16">
    <location>
        <begin position="452"/>
        <end position="501"/>
    </location>
</feature>
<keyword evidence="10" id="KW-0472">Membrane</keyword>
<keyword evidence="6" id="KW-0735">Signal-anchor</keyword>
<reference evidence="18" key="2">
    <citation type="submission" date="2025-09" db="UniProtKB">
        <authorList>
            <consortium name="Ensembl"/>
        </authorList>
    </citation>
    <scope>IDENTIFICATION</scope>
</reference>
<evidence type="ECO:0000313" key="18">
    <source>
        <dbReference type="Ensembl" id="ENSCCRP00000125486.1"/>
    </source>
</evidence>
<dbReference type="OMA" id="DSHFFGT"/>
<keyword evidence="12" id="KW-0804">Transcription</keyword>
<evidence type="ECO:0000256" key="8">
    <source>
        <dbReference type="ARBA" id="ARBA00023015"/>
    </source>
</evidence>
<evidence type="ECO:0000256" key="12">
    <source>
        <dbReference type="ARBA" id="ARBA00023163"/>
    </source>
</evidence>
<dbReference type="InterPro" id="IPR004827">
    <property type="entry name" value="bZIP"/>
</dbReference>
<evidence type="ECO:0000256" key="16">
    <source>
        <dbReference type="SAM" id="MobiDB-lite"/>
    </source>
</evidence>
<evidence type="ECO:0000256" key="6">
    <source>
        <dbReference type="ARBA" id="ARBA00022968"/>
    </source>
</evidence>
<feature type="compositionally biased region" description="Basic residues" evidence="16">
    <location>
        <begin position="490"/>
        <end position="501"/>
    </location>
</feature>
<dbReference type="GO" id="GO:0000978">
    <property type="term" value="F:RNA polymerase II cis-regulatory region sequence-specific DNA binding"/>
    <property type="evidence" value="ECO:0007669"/>
    <property type="project" value="TreeGrafter"/>
</dbReference>
<feature type="region of interest" description="Disordered" evidence="16">
    <location>
        <begin position="143"/>
        <end position="175"/>
    </location>
</feature>
<dbReference type="Ensembl" id="ENSCCRT00000175159.1">
    <property type="protein sequence ID" value="ENSCCRP00000125486.1"/>
    <property type="gene ID" value="ENSCCRG00000076475.1"/>
</dbReference>
<dbReference type="SMART" id="SM00338">
    <property type="entry name" value="BRLZ"/>
    <property type="match status" value="1"/>
</dbReference>
<dbReference type="SUPFAM" id="SSF57959">
    <property type="entry name" value="Leucine zipper domain"/>
    <property type="match status" value="1"/>
</dbReference>
<proteinExistence type="inferred from homology"/>
<evidence type="ECO:0000256" key="13">
    <source>
        <dbReference type="ARBA" id="ARBA00023180"/>
    </source>
</evidence>
<dbReference type="AlphaFoldDB" id="A0A9J7Z2N5"/>
<evidence type="ECO:0000256" key="14">
    <source>
        <dbReference type="ARBA" id="ARBA00023242"/>
    </source>
</evidence>
<evidence type="ECO:0000256" key="10">
    <source>
        <dbReference type="ARBA" id="ARBA00023136"/>
    </source>
</evidence>
<dbReference type="InterPro" id="IPR046347">
    <property type="entry name" value="bZIP_sf"/>
</dbReference>
<keyword evidence="8" id="KW-0805">Transcription regulation</keyword>